<comment type="catalytic activity">
    <reaction evidence="1">
        <text>1-(4-methoxyphenyl)-N-methyl-N-[(3-methyloxetan-3-yl)methyl]methanamine + H2O = 2-{[(4-methoxybenzyl)(methyl)amino]methyl}-2-methylpropane-1,3-diol</text>
        <dbReference type="Rhea" id="RHEA:55764"/>
        <dbReference type="ChEBI" id="CHEBI:15377"/>
        <dbReference type="ChEBI" id="CHEBI:139161"/>
        <dbReference type="ChEBI" id="CHEBI:139164"/>
        <dbReference type="EC" id="3.3.2.9"/>
    </reaction>
</comment>
<dbReference type="EMBL" id="CAJFDI010000002">
    <property type="protein sequence ID" value="CAD5214056.1"/>
    <property type="molecule type" value="Genomic_DNA"/>
</dbReference>
<proteinExistence type="inferred from homology"/>
<dbReference type="Proteomes" id="UP000582659">
    <property type="component" value="Unassembled WGS sequence"/>
</dbReference>
<dbReference type="SMR" id="A0A7I8WNZ0"/>
<evidence type="ECO:0000313" key="10">
    <source>
        <dbReference type="Proteomes" id="UP000659654"/>
    </source>
</evidence>
<dbReference type="PANTHER" id="PTHR21661">
    <property type="entry name" value="EPOXIDE HYDROLASE 1-RELATED"/>
    <property type="match status" value="1"/>
</dbReference>
<sequence length="522" mass="59006">MLSIGLNSGTFTINTELQNPICQKCNDDLKRNAVREFLETTCSYSVENKTCSRSYPACEVGKQAPVLDGLRMGKILLSVLTAVLGVTLYCVFNRSETKVDFPKTGYYGSGEPKPDDTSIKPFKIQVADKDIQDLKDRLKSARIGHQQLEDVPDFEYGFPLSTLQQWRDHWLNKYDWRKHEAQLNAFPQFTTQVEGLRIHFIHAKPPAGYKKVVPLLLAHGWPGNVYEFYKLIPMLTDPKKHGLGDKVAFEVVAPSIPGYGWSEASHKRGLSVFVVARIFKKLMTDRLKFPKYLVQGGDWGSVVANAQGKLYPESLIGVHLNLAMLNMAHPATFIRQIIGSYFPSLVFEDPAFSEFSLKKDLFFMVKESGYLHIQATKPDTVGVGLNDSPLGLLAYIGEKFSTWTNPSFVQAKDGGLEKFFTKDEVLTIISIYWFNQNILPSQRLYRESFHNPDYLKFQDMYNSAPTGVSYFPHDLVASPKELLLHSMNLTHYTVQKDGGHFAAFQLPKVLAEDVFKFAASRL</sequence>
<dbReference type="AlphaFoldDB" id="A0A7I8WNZ0"/>
<dbReference type="Proteomes" id="UP000659654">
    <property type="component" value="Unassembled WGS sequence"/>
</dbReference>
<evidence type="ECO:0000259" key="8">
    <source>
        <dbReference type="Pfam" id="PF06441"/>
    </source>
</evidence>
<comment type="similarity">
    <text evidence="3">Belongs to the peptidase S33 family.</text>
</comment>
<feature type="active site" description="Proton donor" evidence="7">
    <location>
        <position position="445"/>
    </location>
</feature>
<comment type="subcellular location">
    <subcellularLocation>
        <location evidence="2">Microsome membrane</location>
        <topology evidence="2">Single-pass membrane protein</topology>
    </subcellularLocation>
</comment>
<dbReference type="InterPro" id="IPR000639">
    <property type="entry name" value="Epox_hydrolase-like"/>
</dbReference>
<keyword evidence="6" id="KW-0378">Hydrolase</keyword>
<accession>A0A7I8WNZ0</accession>
<evidence type="ECO:0000256" key="6">
    <source>
        <dbReference type="ARBA" id="ARBA00022801"/>
    </source>
</evidence>
<evidence type="ECO:0000313" key="9">
    <source>
        <dbReference type="EMBL" id="CAD5214056.1"/>
    </source>
</evidence>
<feature type="active site" description="Nucleophile" evidence="7">
    <location>
        <position position="298"/>
    </location>
</feature>
<dbReference type="EMBL" id="CAJFCV020000002">
    <property type="protein sequence ID" value="CAG9094016.1"/>
    <property type="molecule type" value="Genomic_DNA"/>
</dbReference>
<name>A0A7I8WNZ0_BURXY</name>
<dbReference type="PANTHER" id="PTHR21661:SF35">
    <property type="entry name" value="EPOXIDE HYDROLASE"/>
    <property type="match status" value="1"/>
</dbReference>
<dbReference type="InterPro" id="IPR016292">
    <property type="entry name" value="Epoxide_hydrolase"/>
</dbReference>
<feature type="domain" description="Epoxide hydrolase N-terminal" evidence="8">
    <location>
        <begin position="119"/>
        <end position="228"/>
    </location>
</feature>
<gene>
    <name evidence="9" type="ORF">BXYJ_LOCUS3339</name>
</gene>
<dbReference type="GO" id="GO:0097176">
    <property type="term" value="P:epoxide metabolic process"/>
    <property type="evidence" value="ECO:0007669"/>
    <property type="project" value="TreeGrafter"/>
</dbReference>
<dbReference type="PRINTS" id="PR00412">
    <property type="entry name" value="EPOXHYDRLASE"/>
</dbReference>
<evidence type="ECO:0000256" key="7">
    <source>
        <dbReference type="PIRSR" id="PIRSR001112-1"/>
    </source>
</evidence>
<feature type="active site" description="Proton acceptor" evidence="7">
    <location>
        <position position="500"/>
    </location>
</feature>
<dbReference type="SUPFAM" id="SSF53474">
    <property type="entry name" value="alpha/beta-Hydrolases"/>
    <property type="match status" value="1"/>
</dbReference>
<dbReference type="EC" id="3.3.2.9" evidence="4"/>
<dbReference type="Pfam" id="PF06441">
    <property type="entry name" value="EHN"/>
    <property type="match status" value="1"/>
</dbReference>
<evidence type="ECO:0000256" key="2">
    <source>
        <dbReference type="ARBA" id="ARBA00004111"/>
    </source>
</evidence>
<dbReference type="Gene3D" id="3.40.50.1820">
    <property type="entry name" value="alpha/beta hydrolase"/>
    <property type="match status" value="1"/>
</dbReference>
<evidence type="ECO:0000256" key="4">
    <source>
        <dbReference type="ARBA" id="ARBA00012091"/>
    </source>
</evidence>
<dbReference type="OrthoDB" id="7130006at2759"/>
<organism evidence="9 10">
    <name type="scientific">Bursaphelenchus xylophilus</name>
    <name type="common">Pinewood nematode worm</name>
    <name type="synonym">Aphelenchoides xylophilus</name>
    <dbReference type="NCBI Taxonomy" id="6326"/>
    <lineage>
        <taxon>Eukaryota</taxon>
        <taxon>Metazoa</taxon>
        <taxon>Ecdysozoa</taxon>
        <taxon>Nematoda</taxon>
        <taxon>Chromadorea</taxon>
        <taxon>Rhabditida</taxon>
        <taxon>Tylenchina</taxon>
        <taxon>Tylenchomorpha</taxon>
        <taxon>Aphelenchoidea</taxon>
        <taxon>Aphelenchoididae</taxon>
        <taxon>Bursaphelenchus</taxon>
    </lineage>
</organism>
<protein>
    <recommendedName>
        <fullName evidence="4">microsomal epoxide hydrolase</fullName>
        <ecNumber evidence="4">3.3.2.9</ecNumber>
    </recommendedName>
</protein>
<keyword evidence="5" id="KW-0058">Aromatic hydrocarbons catabolism</keyword>
<comment type="caution">
    <text evidence="9">The sequence shown here is derived from an EMBL/GenBank/DDBJ whole genome shotgun (WGS) entry which is preliminary data.</text>
</comment>
<dbReference type="InterPro" id="IPR029058">
    <property type="entry name" value="AB_hydrolase_fold"/>
</dbReference>
<evidence type="ECO:0000256" key="3">
    <source>
        <dbReference type="ARBA" id="ARBA00010088"/>
    </source>
</evidence>
<reference evidence="9" key="1">
    <citation type="submission" date="2020-09" db="EMBL/GenBank/DDBJ databases">
        <authorList>
            <person name="Kikuchi T."/>
        </authorList>
    </citation>
    <scope>NUCLEOTIDE SEQUENCE</scope>
    <source>
        <strain evidence="9">Ka4C1</strain>
    </source>
</reference>
<evidence type="ECO:0000256" key="1">
    <source>
        <dbReference type="ARBA" id="ARBA00000221"/>
    </source>
</evidence>
<keyword evidence="10" id="KW-1185">Reference proteome</keyword>
<dbReference type="InterPro" id="IPR010497">
    <property type="entry name" value="Epoxide_hydro_N"/>
</dbReference>
<evidence type="ECO:0000256" key="5">
    <source>
        <dbReference type="ARBA" id="ARBA00022797"/>
    </source>
</evidence>
<dbReference type="GO" id="GO:0033961">
    <property type="term" value="F:cis-stilbene-oxide hydrolase activity"/>
    <property type="evidence" value="ECO:0007669"/>
    <property type="project" value="UniProtKB-EC"/>
</dbReference>
<dbReference type="PIRSF" id="PIRSF001112">
    <property type="entry name" value="Epoxide_hydrolase"/>
    <property type="match status" value="1"/>
</dbReference>